<proteinExistence type="predicted"/>
<dbReference type="AlphaFoldDB" id="U2CCR8"/>
<dbReference type="Proteomes" id="UP000016496">
    <property type="component" value="Unassembled WGS sequence"/>
</dbReference>
<name>U2CCR8_9BACE</name>
<gene>
    <name evidence="1" type="ORF">HMPREF1981_02989</name>
</gene>
<dbReference type="EMBL" id="AWSV01000154">
    <property type="protein sequence ID" value="ERI81803.1"/>
    <property type="molecule type" value="Genomic_DNA"/>
</dbReference>
<evidence type="ECO:0000313" key="2">
    <source>
        <dbReference type="Proteomes" id="UP000016496"/>
    </source>
</evidence>
<protein>
    <submittedName>
        <fullName evidence="1">Uncharacterized protein</fullName>
    </submittedName>
</protein>
<dbReference type="HOGENOM" id="CLU_3022481_0_0_10"/>
<accession>U2CCR8</accession>
<organism evidence="1 2">
    <name type="scientific">Bacteroides pyogenes F0041</name>
    <dbReference type="NCBI Taxonomy" id="1321819"/>
    <lineage>
        <taxon>Bacteria</taxon>
        <taxon>Pseudomonadati</taxon>
        <taxon>Bacteroidota</taxon>
        <taxon>Bacteroidia</taxon>
        <taxon>Bacteroidales</taxon>
        <taxon>Bacteroidaceae</taxon>
        <taxon>Bacteroides</taxon>
    </lineage>
</organism>
<sequence length="55" mass="6411">MGIYGYDGVCFQFAFLTVFNQSRQLDELIATHLILLKRCKKKNRLFFVKSLIGKP</sequence>
<comment type="caution">
    <text evidence="1">The sequence shown here is derived from an EMBL/GenBank/DDBJ whole genome shotgun (WGS) entry which is preliminary data.</text>
</comment>
<reference evidence="1 2" key="1">
    <citation type="submission" date="2013-08" db="EMBL/GenBank/DDBJ databases">
        <authorList>
            <person name="Weinstock G."/>
            <person name="Sodergren E."/>
            <person name="Wylie T."/>
            <person name="Fulton L."/>
            <person name="Fulton R."/>
            <person name="Fronick C."/>
            <person name="O'Laughlin M."/>
            <person name="Godfrey J."/>
            <person name="Miner T."/>
            <person name="Herter B."/>
            <person name="Appelbaum E."/>
            <person name="Cordes M."/>
            <person name="Lek S."/>
            <person name="Wollam A."/>
            <person name="Pepin K.H."/>
            <person name="Palsikar V.B."/>
            <person name="Mitreva M."/>
            <person name="Wilson R.K."/>
        </authorList>
    </citation>
    <scope>NUCLEOTIDE SEQUENCE [LARGE SCALE GENOMIC DNA]</scope>
    <source>
        <strain evidence="1 2">F0041</strain>
    </source>
</reference>
<evidence type="ECO:0000313" key="1">
    <source>
        <dbReference type="EMBL" id="ERI81803.1"/>
    </source>
</evidence>